<feature type="transmembrane region" description="Helical" evidence="7">
    <location>
        <begin position="137"/>
        <end position="158"/>
    </location>
</feature>
<sequence length="316" mass="33268">MTDGGVPVRPRRGGAARAPPSGRTASPGRGNPAVTGGQHLQGRPLPRSGGPQQGGLRARLAEAARETWRRGREIELLHRSMAFAALCFVTVVPLLVVIAAASPTSGSGIADWMIDGLGLSGRSAAAVDELFASRREVVTTTTGLSLAALAVFGVSLMAAVQNAYERIWQLPPGAWHSVWRQVVGLGGLIGYVLLAAWSGVPWHRTGAQPALRVAATLIGGLLFFWWLPRLLLGSRASWRTLLPGAVLTVCALVGLRVFSRLAFAPMIVSNAVSYGAIGTVLVVQSWLIGVGYCVYAGALAGQALQRPPTPRRRGPR</sequence>
<evidence type="ECO:0000256" key="2">
    <source>
        <dbReference type="ARBA" id="ARBA00022475"/>
    </source>
</evidence>
<evidence type="ECO:0000256" key="1">
    <source>
        <dbReference type="ARBA" id="ARBA00004651"/>
    </source>
</evidence>
<keyword evidence="2" id="KW-1003">Cell membrane</keyword>
<evidence type="ECO:0000313" key="8">
    <source>
        <dbReference type="EMBL" id="GAA1089822.1"/>
    </source>
</evidence>
<keyword evidence="3 7" id="KW-0812">Transmembrane</keyword>
<evidence type="ECO:0000256" key="7">
    <source>
        <dbReference type="SAM" id="Phobius"/>
    </source>
</evidence>
<keyword evidence="4 7" id="KW-1133">Transmembrane helix</keyword>
<dbReference type="Pfam" id="PF03631">
    <property type="entry name" value="Virul_fac_BrkB"/>
    <property type="match status" value="1"/>
</dbReference>
<dbReference type="EMBL" id="BAAALD010000033">
    <property type="protein sequence ID" value="GAA1089822.1"/>
    <property type="molecule type" value="Genomic_DNA"/>
</dbReference>
<feature type="transmembrane region" description="Helical" evidence="7">
    <location>
        <begin position="209"/>
        <end position="228"/>
    </location>
</feature>
<keyword evidence="5 7" id="KW-0472">Membrane</keyword>
<feature type="transmembrane region" description="Helical" evidence="7">
    <location>
        <begin position="80"/>
        <end position="101"/>
    </location>
</feature>
<evidence type="ECO:0000256" key="3">
    <source>
        <dbReference type="ARBA" id="ARBA00022692"/>
    </source>
</evidence>
<feature type="transmembrane region" description="Helical" evidence="7">
    <location>
        <begin position="178"/>
        <end position="197"/>
    </location>
</feature>
<evidence type="ECO:0000256" key="5">
    <source>
        <dbReference type="ARBA" id="ARBA00023136"/>
    </source>
</evidence>
<evidence type="ECO:0000256" key="6">
    <source>
        <dbReference type="SAM" id="MobiDB-lite"/>
    </source>
</evidence>
<evidence type="ECO:0000256" key="4">
    <source>
        <dbReference type="ARBA" id="ARBA00022989"/>
    </source>
</evidence>
<feature type="compositionally biased region" description="Low complexity" evidence="6">
    <location>
        <begin position="15"/>
        <end position="27"/>
    </location>
</feature>
<feature type="region of interest" description="Disordered" evidence="6">
    <location>
        <begin position="1"/>
        <end position="56"/>
    </location>
</feature>
<gene>
    <name evidence="8" type="ORF">GCM10009663_36980</name>
</gene>
<comment type="caution">
    <text evidence="8">The sequence shown here is derived from an EMBL/GenBank/DDBJ whole genome shotgun (WGS) entry which is preliminary data.</text>
</comment>
<comment type="subcellular location">
    <subcellularLocation>
        <location evidence="1">Cell membrane</location>
        <topology evidence="1">Multi-pass membrane protein</topology>
    </subcellularLocation>
</comment>
<evidence type="ECO:0000313" key="9">
    <source>
        <dbReference type="Proteomes" id="UP001499987"/>
    </source>
</evidence>
<keyword evidence="9" id="KW-1185">Reference proteome</keyword>
<dbReference type="InterPro" id="IPR017039">
    <property type="entry name" value="Virul_fac_BrkB"/>
</dbReference>
<reference evidence="8 9" key="1">
    <citation type="journal article" date="2019" name="Int. J. Syst. Evol. Microbiol.">
        <title>The Global Catalogue of Microorganisms (GCM) 10K type strain sequencing project: providing services to taxonomists for standard genome sequencing and annotation.</title>
        <authorList>
            <consortium name="The Broad Institute Genomics Platform"/>
            <consortium name="The Broad Institute Genome Sequencing Center for Infectious Disease"/>
            <person name="Wu L."/>
            <person name="Ma J."/>
        </authorList>
    </citation>
    <scope>NUCLEOTIDE SEQUENCE [LARGE SCALE GENOMIC DNA]</scope>
    <source>
        <strain evidence="8 9">JCM 13002</strain>
    </source>
</reference>
<protein>
    <submittedName>
        <fullName evidence="8">Uncharacterized protein</fullName>
    </submittedName>
</protein>
<accession>A0ABN1TIX9</accession>
<organism evidence="8 9">
    <name type="scientific">Kitasatospora arboriphila</name>
    <dbReference type="NCBI Taxonomy" id="258052"/>
    <lineage>
        <taxon>Bacteria</taxon>
        <taxon>Bacillati</taxon>
        <taxon>Actinomycetota</taxon>
        <taxon>Actinomycetes</taxon>
        <taxon>Kitasatosporales</taxon>
        <taxon>Streptomycetaceae</taxon>
        <taxon>Kitasatospora</taxon>
    </lineage>
</organism>
<feature type="transmembrane region" description="Helical" evidence="7">
    <location>
        <begin position="271"/>
        <end position="304"/>
    </location>
</feature>
<name>A0ABN1TIX9_9ACTN</name>
<proteinExistence type="predicted"/>
<dbReference type="Proteomes" id="UP001499987">
    <property type="component" value="Unassembled WGS sequence"/>
</dbReference>
<feature type="transmembrane region" description="Helical" evidence="7">
    <location>
        <begin position="240"/>
        <end position="259"/>
    </location>
</feature>